<dbReference type="Proteomes" id="UP001496627">
    <property type="component" value="Unassembled WGS sequence"/>
</dbReference>
<evidence type="ECO:0000313" key="1">
    <source>
        <dbReference type="EMBL" id="MEQ1409790.1"/>
    </source>
</evidence>
<accession>A0ABV0MFB0</accession>
<protein>
    <submittedName>
        <fullName evidence="1">Uncharacterized protein</fullName>
    </submittedName>
</protein>
<evidence type="ECO:0000313" key="2">
    <source>
        <dbReference type="Proteomes" id="UP001496627"/>
    </source>
</evidence>
<sequence>QLRSDRQIHHLPCKSPDKTGNLLAYAASLKIHPIQWGGDGAYGLSLSSSSPVQRLAKTAQSFKSEAHHANPALQVPRQRLRSIPMPIPPKFIPL</sequence>
<organism evidence="1 2">
    <name type="scientific">Neorhizobium phenanthreniclasticum</name>
    <dbReference type="NCBI Taxonomy" id="3157917"/>
    <lineage>
        <taxon>Bacteria</taxon>
        <taxon>Pseudomonadati</taxon>
        <taxon>Pseudomonadota</taxon>
        <taxon>Alphaproteobacteria</taxon>
        <taxon>Hyphomicrobiales</taxon>
        <taxon>Rhizobiaceae</taxon>
        <taxon>Rhizobium/Agrobacterium group</taxon>
        <taxon>Neorhizobium</taxon>
    </lineage>
</organism>
<proteinExistence type="predicted"/>
<name>A0ABV0MFB0_9HYPH</name>
<comment type="caution">
    <text evidence="1">The sequence shown here is derived from an EMBL/GenBank/DDBJ whole genome shotgun (WGS) entry which is preliminary data.</text>
</comment>
<feature type="non-terminal residue" evidence="1">
    <location>
        <position position="1"/>
    </location>
</feature>
<dbReference type="EMBL" id="JBEAAL010000059">
    <property type="protein sequence ID" value="MEQ1409790.1"/>
    <property type="molecule type" value="Genomic_DNA"/>
</dbReference>
<gene>
    <name evidence="1" type="ORF">ABK249_33350</name>
</gene>
<keyword evidence="2" id="KW-1185">Reference proteome</keyword>
<dbReference type="RefSeq" id="WP_348864893.1">
    <property type="nucleotide sequence ID" value="NZ_JBEAAL010000059.1"/>
</dbReference>
<reference evidence="1 2" key="1">
    <citation type="submission" date="2024-05" db="EMBL/GenBank/DDBJ databases">
        <title>Neorhizobium sp. Rsf11, a plant growth promoting and heavy metal resistant PAH-degrader.</title>
        <authorList>
            <person name="Golubev S.N."/>
            <person name="Muratova A.Y."/>
            <person name="Markelova M.I."/>
        </authorList>
    </citation>
    <scope>NUCLEOTIDE SEQUENCE [LARGE SCALE GENOMIC DNA]</scope>
    <source>
        <strain evidence="1 2">Rsf11</strain>
    </source>
</reference>